<gene>
    <name evidence="9" type="ORF">AMTR_s00045p00068210</name>
</gene>
<dbReference type="eggNOG" id="KOG0974">
    <property type="taxonomic scope" value="Eukaryota"/>
</dbReference>
<organism evidence="9 10">
    <name type="scientific">Amborella trichopoda</name>
    <dbReference type="NCBI Taxonomy" id="13333"/>
    <lineage>
        <taxon>Eukaryota</taxon>
        <taxon>Viridiplantae</taxon>
        <taxon>Streptophyta</taxon>
        <taxon>Embryophyta</taxon>
        <taxon>Tracheophyta</taxon>
        <taxon>Spermatophyta</taxon>
        <taxon>Magnoliopsida</taxon>
        <taxon>Amborellales</taxon>
        <taxon>Amborellaceae</taxon>
        <taxon>Amborella</taxon>
    </lineage>
</organism>
<dbReference type="PANTHER" id="PTHR14344">
    <property type="entry name" value="WD REPEAT PROTEIN"/>
    <property type="match status" value="1"/>
</dbReference>
<evidence type="ECO:0000256" key="3">
    <source>
        <dbReference type="ARBA" id="ARBA00022574"/>
    </source>
</evidence>
<dbReference type="Gene3D" id="2.130.10.10">
    <property type="entry name" value="YVTN repeat-like/Quinoprotein amine dehydrogenase"/>
    <property type="match status" value="5"/>
</dbReference>
<dbReference type="InterPro" id="IPR001680">
    <property type="entry name" value="WD40_rpt"/>
</dbReference>
<protein>
    <submittedName>
        <fullName evidence="9">Uncharacterized protein</fullName>
    </submittedName>
</protein>
<feature type="compositionally biased region" description="Polar residues" evidence="8">
    <location>
        <begin position="1191"/>
        <end position="1209"/>
    </location>
</feature>
<evidence type="ECO:0000256" key="6">
    <source>
        <dbReference type="ARBA" id="ARBA00038255"/>
    </source>
</evidence>
<dbReference type="Proteomes" id="UP000017836">
    <property type="component" value="Unassembled WGS sequence"/>
</dbReference>
<feature type="repeat" description="WD" evidence="7">
    <location>
        <begin position="259"/>
        <end position="300"/>
    </location>
</feature>
<dbReference type="PROSITE" id="PS50082">
    <property type="entry name" value="WD_REPEATS_2"/>
    <property type="match status" value="1"/>
</dbReference>
<dbReference type="OrthoDB" id="5594999at2759"/>
<proteinExistence type="inferred from homology"/>
<dbReference type="Gramene" id="ERN01976">
    <property type="protein sequence ID" value="ERN01976"/>
    <property type="gene ID" value="AMTR_s00045p00068210"/>
</dbReference>
<dbReference type="HOGENOM" id="CLU_271000_0_0_1"/>
<dbReference type="PROSITE" id="PS50294">
    <property type="entry name" value="WD_REPEATS_REGION"/>
    <property type="match status" value="1"/>
</dbReference>
<keyword evidence="4" id="KW-0819">tRNA processing</keyword>
<dbReference type="GO" id="GO:0030488">
    <property type="term" value="P:tRNA methylation"/>
    <property type="evidence" value="ECO:0000318"/>
    <property type="project" value="GO_Central"/>
</dbReference>
<dbReference type="InterPro" id="IPR015943">
    <property type="entry name" value="WD40/YVTN_repeat-like_dom_sf"/>
</dbReference>
<reference evidence="10" key="1">
    <citation type="journal article" date="2013" name="Science">
        <title>The Amborella genome and the evolution of flowering plants.</title>
        <authorList>
            <consortium name="Amborella Genome Project"/>
        </authorList>
    </citation>
    <scope>NUCLEOTIDE SEQUENCE [LARGE SCALE GENOMIC DNA]</scope>
</reference>
<evidence type="ECO:0000256" key="5">
    <source>
        <dbReference type="ARBA" id="ARBA00022737"/>
    </source>
</evidence>
<evidence type="ECO:0000256" key="8">
    <source>
        <dbReference type="SAM" id="MobiDB-lite"/>
    </source>
</evidence>
<dbReference type="SUPFAM" id="SSF50978">
    <property type="entry name" value="WD40 repeat-like"/>
    <property type="match status" value="4"/>
</dbReference>
<dbReference type="InterPro" id="IPR051973">
    <property type="entry name" value="tRNA_Anticodon_Mtase-Reg"/>
</dbReference>
<dbReference type="STRING" id="13333.W1P309"/>
<comment type="similarity">
    <text evidence="6">Belongs to the WD repeat WDR6 family.</text>
</comment>
<keyword evidence="10" id="KW-1185">Reference proteome</keyword>
<dbReference type="Pfam" id="PF00400">
    <property type="entry name" value="WD40"/>
    <property type="match status" value="2"/>
</dbReference>
<feature type="compositionally biased region" description="Basic and acidic residues" evidence="8">
    <location>
        <begin position="1178"/>
        <end position="1189"/>
    </location>
</feature>
<evidence type="ECO:0000256" key="4">
    <source>
        <dbReference type="ARBA" id="ARBA00022694"/>
    </source>
</evidence>
<dbReference type="EMBL" id="KI394661">
    <property type="protein sequence ID" value="ERN01976.1"/>
    <property type="molecule type" value="Genomic_DNA"/>
</dbReference>
<dbReference type="OMA" id="RSARIWM"/>
<evidence type="ECO:0000256" key="1">
    <source>
        <dbReference type="ARBA" id="ARBA00004496"/>
    </source>
</evidence>
<feature type="region of interest" description="Disordered" evidence="8">
    <location>
        <begin position="1178"/>
        <end position="1209"/>
    </location>
</feature>
<dbReference type="SMART" id="SM00320">
    <property type="entry name" value="WD40"/>
    <property type="match status" value="11"/>
</dbReference>
<dbReference type="InterPro" id="IPR036322">
    <property type="entry name" value="WD40_repeat_dom_sf"/>
</dbReference>
<evidence type="ECO:0000313" key="9">
    <source>
        <dbReference type="EMBL" id="ERN01976.1"/>
    </source>
</evidence>
<evidence type="ECO:0000256" key="7">
    <source>
        <dbReference type="PROSITE-ProRule" id="PRU00221"/>
    </source>
</evidence>
<dbReference type="PANTHER" id="PTHR14344:SF3">
    <property type="entry name" value="WD REPEAT-CONTAINING PROTEIN 6"/>
    <property type="match status" value="1"/>
</dbReference>
<comment type="subcellular location">
    <subcellularLocation>
        <location evidence="1">Cytoplasm</location>
    </subcellularLocation>
</comment>
<evidence type="ECO:0000313" key="10">
    <source>
        <dbReference type="Proteomes" id="UP000017836"/>
    </source>
</evidence>
<keyword evidence="2" id="KW-0963">Cytoplasm</keyword>
<keyword evidence="5" id="KW-0677">Repeat</keyword>
<sequence>MEEGHSRPWRLRSREYFGEISALCLLNSSFPLLLAGTGPQILLYDVENGELLNSFFVFDGIRVHGISASLLDLDHEKSSSKNPVKIAVYGERKVKVFSLCISGKFHPESDTKACIDLILVHSLPRFNHWVMDICFLKGINEGTGQVLTLGDHDKSNHLVIGLSDNSLCLWHISRSKLLFDLKSPERCLLYAMRIWGDDIPSLHVASGTIYNEILIWKIASQGAEPLTYIEEDCYDGVATLAKNSAFHDQPYAAIHLNRLTGHAGSIFRLAWSSDGLKLISVSDDRSARIWTVKAQKDEFSDPWDVPISDVSVGPILFGHNARVWDCYISESIIITCGEDCTCRVWGIDGNQLLMFEEHVGRGIWRCVYDPTSFLLITAGFDSAIKVHYLNALDLSDNLHPNGIVKDLDSRKEIFSICTENVISKTDHKLMDSNSEYVRCLHFAREDILYVATNQGSLYHVQLSIPGEEKWTEVVKVNVVASIVCLDLLPLNSSNPSKPIEDWVALGDGKGNVTVVQITSGSFPVEVALFFSWQAEQERQLLGVYWCKSLGYSHLFTADPRGRLKLWKLGSTSPGTCDASHSLYGNYFLDHKVLLVSNFASCFGRRIMCLDASIEEEVLVCGDQRGNLIIFPIPKSLSVAESIELEATIPVLTHFKGAHGISCVASISISTSSCNEVQIRSTGRDGCICYFTYRNEVQGELPFLEFRGMKQVKEISVIESVCAKSGLAEDLTQGRYAVGFASADFIIWDLINELKILRLTCGGWRRPHSYILGNIPEIQNCFGFLKDHTIHVYRLWVPTSETRTYPQVLHLQFHGREIHSLCFIALPLNSSGTVNISWIATGSEDGTVRLTSYSHDSVESWPASKLLGEHVGGSAVRSICLVSDMYTCVEDCTQMSHDKYWELDASSIRMSDNFILISVGAKQVLTCWLLKDLKCDNKEETDGYQTKAGIHGRNVLEASQVSFQWLSTHMPPKFSSTSRRVDSIKKNHGHLRASSSGSEFCEDSENDAKAKPLESNENDWRYLAVTSFFVKTAECRSTACFIVAACSDVSLTLRVLVLPSRLWFDVALLVPETAPILALQHVVIPLRLAHKDKVHIRNVYIVIGGSTDGRITFWDLTETIESFMRQVLAFQPEKYIDCNRRPRTGRGSQGGRWWKSITNLSSNAMDLEVSRISLERDKIKHPTNQTEKKTATKSTNPVNSSMGSPQNTTTGSHSVIGAEMVDNSSIQVPQIQALYVLPSAHQSGVNCLCISTTNLKTNCKDADFTAVYFVASGGDDQALQCLSFDLVFSPEDHDTGPMTTECLGRSGVMDSLSTSSVTYRLRLLHQETLASAHSSAVKGIWTDGIWVFTTGLDQRVRCWHRRHSGKLVEHFNLVVNVPEPETLDAWRIARDRYQIAVAGRGMQMVEFFCPTSHEHYTD</sequence>
<accession>W1P309</accession>
<dbReference type="GO" id="GO:0005737">
    <property type="term" value="C:cytoplasm"/>
    <property type="evidence" value="ECO:0000318"/>
    <property type="project" value="GO_Central"/>
</dbReference>
<evidence type="ECO:0000256" key="2">
    <source>
        <dbReference type="ARBA" id="ARBA00022490"/>
    </source>
</evidence>
<name>W1P309_AMBTC</name>
<keyword evidence="3 7" id="KW-0853">WD repeat</keyword>